<sequence>MGGKFEVKAGQHQFKTGEKVVSHFPILPEINNGIFNLSIQLTNNENMPYCNKAYFAVTESGKRFEGVTDDNGYTQRIYTEREELVYFHLLENHDYPDQIQSEDE</sequence>
<protein>
    <submittedName>
        <fullName evidence="1">Uncharacterized protein</fullName>
    </submittedName>
</protein>
<organism evidence="1 2">
    <name type="scientific">Acinetobacter equi</name>
    <dbReference type="NCBI Taxonomy" id="1324350"/>
    <lineage>
        <taxon>Bacteria</taxon>
        <taxon>Pseudomonadati</taxon>
        <taxon>Pseudomonadota</taxon>
        <taxon>Gammaproteobacteria</taxon>
        <taxon>Moraxellales</taxon>
        <taxon>Moraxellaceae</taxon>
        <taxon>Acinetobacter</taxon>
    </lineage>
</organism>
<evidence type="ECO:0000313" key="1">
    <source>
        <dbReference type="EMBL" id="ALH95678.1"/>
    </source>
</evidence>
<dbReference type="Proteomes" id="UP000064939">
    <property type="component" value="Chromosome"/>
</dbReference>
<name>A0A0N9VE78_9GAMM</name>
<keyword evidence="2" id="KW-1185">Reference proteome</keyword>
<dbReference type="AlphaFoldDB" id="A0A0N9VE78"/>
<proteinExistence type="predicted"/>
<evidence type="ECO:0000313" key="2">
    <source>
        <dbReference type="Proteomes" id="UP000064939"/>
    </source>
</evidence>
<dbReference type="OrthoDB" id="6694039at2"/>
<accession>A0A0N9VE78</accession>
<dbReference type="KEGG" id="aei:AOY20_09120"/>
<gene>
    <name evidence="1" type="ORF">AOY20_09120</name>
</gene>
<reference evidence="1 2" key="1">
    <citation type="journal article" date="2015" name="Int. J. Syst. Evol. Microbiol.">
        <title>Acinetobacter equi sp. nov. isolated from horse faeces.</title>
        <authorList>
            <person name="Poppel M.T."/>
            <person name="Skiebe E."/>
            <person name="Laue M."/>
            <person name="Bergmann H."/>
            <person name="Ebersberger I."/>
            <person name="Garn T."/>
            <person name="Fruth A."/>
            <person name="Baumgardt S."/>
            <person name="Busse H.J."/>
            <person name="Wilharm G."/>
        </authorList>
    </citation>
    <scope>NUCLEOTIDE SEQUENCE [LARGE SCALE GENOMIC DNA]</scope>
    <source>
        <strain evidence="1 2">114</strain>
    </source>
</reference>
<dbReference type="RefSeq" id="WP_054581569.1">
    <property type="nucleotide sequence ID" value="NZ_CP012808.1"/>
</dbReference>
<dbReference type="EMBL" id="CP012808">
    <property type="protein sequence ID" value="ALH95678.1"/>
    <property type="molecule type" value="Genomic_DNA"/>
</dbReference>
<dbReference type="STRING" id="1324350.AOY20_09120"/>